<feature type="transmembrane region" description="Helical" evidence="7">
    <location>
        <begin position="100"/>
        <end position="120"/>
    </location>
</feature>
<reference evidence="10" key="1">
    <citation type="submission" date="2016-02" db="EMBL/GenBank/DDBJ databases">
        <title>Draft genome sequence of Microdochium bolleyi, a fungal endophyte of beachgrass.</title>
        <authorList>
            <consortium name="DOE Joint Genome Institute"/>
            <person name="David A.S."/>
            <person name="May G."/>
            <person name="Haridas S."/>
            <person name="Lim J."/>
            <person name="Wang M."/>
            <person name="Labutti K."/>
            <person name="Lipzen A."/>
            <person name="Barry K."/>
            <person name="Grigoriev I.V."/>
        </authorList>
    </citation>
    <scope>NUCLEOTIDE SEQUENCE [LARGE SCALE GENOMIC DNA]</scope>
    <source>
        <strain evidence="10">J235TASD1</strain>
    </source>
</reference>
<dbReference type="Pfam" id="PF20684">
    <property type="entry name" value="Fung_rhodopsin"/>
    <property type="match status" value="1"/>
</dbReference>
<dbReference type="GO" id="GO:0016020">
    <property type="term" value="C:membrane"/>
    <property type="evidence" value="ECO:0007669"/>
    <property type="project" value="UniProtKB-SubCell"/>
</dbReference>
<keyword evidence="10" id="KW-1185">Reference proteome</keyword>
<keyword evidence="4 7" id="KW-0472">Membrane</keyword>
<evidence type="ECO:0000256" key="4">
    <source>
        <dbReference type="ARBA" id="ARBA00023136"/>
    </source>
</evidence>
<feature type="transmembrane region" description="Helical" evidence="7">
    <location>
        <begin position="210"/>
        <end position="231"/>
    </location>
</feature>
<feature type="transmembrane region" description="Helical" evidence="7">
    <location>
        <begin position="54"/>
        <end position="80"/>
    </location>
</feature>
<evidence type="ECO:0000313" key="10">
    <source>
        <dbReference type="Proteomes" id="UP000070501"/>
    </source>
</evidence>
<dbReference type="InterPro" id="IPR052337">
    <property type="entry name" value="SAT4-like"/>
</dbReference>
<comment type="subcellular location">
    <subcellularLocation>
        <location evidence="1">Membrane</location>
        <topology evidence="1">Multi-pass membrane protein</topology>
    </subcellularLocation>
</comment>
<proteinExistence type="inferred from homology"/>
<feature type="domain" description="Rhodopsin" evidence="8">
    <location>
        <begin position="43"/>
        <end position="275"/>
    </location>
</feature>
<protein>
    <recommendedName>
        <fullName evidence="8">Rhodopsin domain-containing protein</fullName>
    </recommendedName>
</protein>
<evidence type="ECO:0000256" key="7">
    <source>
        <dbReference type="SAM" id="Phobius"/>
    </source>
</evidence>
<accession>A0A136II85</accession>
<dbReference type="InParanoid" id="A0A136II85"/>
<dbReference type="AlphaFoldDB" id="A0A136II85"/>
<gene>
    <name evidence="9" type="ORF">Micbo1qcDRAFT_129263</name>
</gene>
<evidence type="ECO:0000259" key="8">
    <source>
        <dbReference type="Pfam" id="PF20684"/>
    </source>
</evidence>
<feature type="transmembrane region" description="Helical" evidence="7">
    <location>
        <begin position="175"/>
        <end position="198"/>
    </location>
</feature>
<dbReference type="PANTHER" id="PTHR33048:SF55">
    <property type="entry name" value="INTEGRAL MEMBRANE PROTEIN"/>
    <property type="match status" value="1"/>
</dbReference>
<evidence type="ECO:0000256" key="2">
    <source>
        <dbReference type="ARBA" id="ARBA00022692"/>
    </source>
</evidence>
<evidence type="ECO:0000256" key="1">
    <source>
        <dbReference type="ARBA" id="ARBA00004141"/>
    </source>
</evidence>
<sequence length="388" mass="42041">MTDLDISEPFLPLRVDDRRALLATATLVASLSTATVILGKALSHRYRQSSLRPYDWALFLAVLFLLFQSILSVLAASWGVGKHAQSLDGSVLDSIAKIQYAVNALGIMVAFCTKLCLRLIIRAIDKYTCVRWATLALISVTIGFFLSTLLAGLFQCSLPTPWLAPSAGTCPAAVHVYRFSIVSNMVTDALICVLAIIMMAPTQAATGNKVLVISLFSSRLLCLFTITPALLNADHIYNGTNTDFTWTSLNPAIWLIVSSHLSVITACIPCLKGVFDSWLGNTCGFGNGSPYQLERRRGQRGFAVVQRTVVSSNPDRSARGVSAISNGPTREDGRNPFYRSGEDGQSESVRVLTGAITVSSNVEISVEDISRHGDSSYSSRDCYGEQEP</sequence>
<feature type="transmembrane region" description="Helical" evidence="7">
    <location>
        <begin position="20"/>
        <end position="42"/>
    </location>
</feature>
<comment type="similarity">
    <text evidence="5">Belongs to the SAT4 family.</text>
</comment>
<dbReference type="PANTHER" id="PTHR33048">
    <property type="entry name" value="PTH11-LIKE INTEGRAL MEMBRANE PROTEIN (AFU_ORTHOLOGUE AFUA_5G11245)"/>
    <property type="match status" value="1"/>
</dbReference>
<evidence type="ECO:0000256" key="5">
    <source>
        <dbReference type="ARBA" id="ARBA00038359"/>
    </source>
</evidence>
<name>A0A136II85_9PEZI</name>
<evidence type="ECO:0000313" key="9">
    <source>
        <dbReference type="EMBL" id="KXJ84697.1"/>
    </source>
</evidence>
<dbReference type="InterPro" id="IPR049326">
    <property type="entry name" value="Rhodopsin_dom_fungi"/>
</dbReference>
<keyword evidence="3 7" id="KW-1133">Transmembrane helix</keyword>
<evidence type="ECO:0000256" key="6">
    <source>
        <dbReference type="SAM" id="MobiDB-lite"/>
    </source>
</evidence>
<dbReference type="OrthoDB" id="3918601at2759"/>
<keyword evidence="2 7" id="KW-0812">Transmembrane</keyword>
<dbReference type="Proteomes" id="UP000070501">
    <property type="component" value="Unassembled WGS sequence"/>
</dbReference>
<feature type="transmembrane region" description="Helical" evidence="7">
    <location>
        <begin position="251"/>
        <end position="271"/>
    </location>
</feature>
<feature type="transmembrane region" description="Helical" evidence="7">
    <location>
        <begin position="132"/>
        <end position="155"/>
    </location>
</feature>
<organism evidence="9 10">
    <name type="scientific">Microdochium bolleyi</name>
    <dbReference type="NCBI Taxonomy" id="196109"/>
    <lineage>
        <taxon>Eukaryota</taxon>
        <taxon>Fungi</taxon>
        <taxon>Dikarya</taxon>
        <taxon>Ascomycota</taxon>
        <taxon>Pezizomycotina</taxon>
        <taxon>Sordariomycetes</taxon>
        <taxon>Xylariomycetidae</taxon>
        <taxon>Xylariales</taxon>
        <taxon>Microdochiaceae</taxon>
        <taxon>Microdochium</taxon>
    </lineage>
</organism>
<feature type="region of interest" description="Disordered" evidence="6">
    <location>
        <begin position="314"/>
        <end position="346"/>
    </location>
</feature>
<evidence type="ECO:0000256" key="3">
    <source>
        <dbReference type="ARBA" id="ARBA00022989"/>
    </source>
</evidence>
<dbReference type="EMBL" id="KQ964352">
    <property type="protein sequence ID" value="KXJ84697.1"/>
    <property type="molecule type" value="Genomic_DNA"/>
</dbReference>
<dbReference type="STRING" id="196109.A0A136II85"/>